<evidence type="ECO:0000256" key="1">
    <source>
        <dbReference type="ARBA" id="ARBA00004141"/>
    </source>
</evidence>
<dbReference type="InterPro" id="IPR003593">
    <property type="entry name" value="AAA+_ATPase"/>
</dbReference>
<dbReference type="Proteomes" id="UP000006727">
    <property type="component" value="Chromosome 19"/>
</dbReference>
<proteinExistence type="predicted"/>
<reference evidence="10" key="3">
    <citation type="submission" date="2020-12" db="UniProtKB">
        <authorList>
            <consortium name="EnsemblPlants"/>
        </authorList>
    </citation>
    <scope>IDENTIFICATION</scope>
</reference>
<evidence type="ECO:0000256" key="3">
    <source>
        <dbReference type="ARBA" id="ARBA00022692"/>
    </source>
</evidence>
<keyword evidence="3" id="KW-0812">Transmembrane</keyword>
<dbReference type="GO" id="GO:0005524">
    <property type="term" value="F:ATP binding"/>
    <property type="evidence" value="ECO:0007669"/>
    <property type="project" value="UniProtKB-KW"/>
</dbReference>
<dbReference type="AlphaFoldDB" id="A0A7I4BJM6"/>
<keyword evidence="4" id="KW-0547">Nucleotide-binding</keyword>
<feature type="compositionally biased region" description="Basic residues" evidence="8">
    <location>
        <begin position="28"/>
        <end position="42"/>
    </location>
</feature>
<keyword evidence="2" id="KW-0813">Transport</keyword>
<dbReference type="PANTHER" id="PTHR48040">
    <property type="entry name" value="PLEIOTROPIC DRUG RESISTANCE PROTEIN 1-LIKE ISOFORM X1"/>
    <property type="match status" value="1"/>
</dbReference>
<feature type="region of interest" description="Disordered" evidence="8">
    <location>
        <begin position="1"/>
        <end position="57"/>
    </location>
</feature>
<evidence type="ECO:0000259" key="9">
    <source>
        <dbReference type="PROSITE" id="PS50893"/>
    </source>
</evidence>
<evidence type="ECO:0000256" key="2">
    <source>
        <dbReference type="ARBA" id="ARBA00022448"/>
    </source>
</evidence>
<dbReference type="GO" id="GO:0140359">
    <property type="term" value="F:ABC-type transporter activity"/>
    <property type="evidence" value="ECO:0007669"/>
    <property type="project" value="InterPro"/>
</dbReference>
<dbReference type="InterPro" id="IPR043926">
    <property type="entry name" value="ABCG_dom"/>
</dbReference>
<dbReference type="PROSITE" id="PS50893">
    <property type="entry name" value="ABC_TRANSPORTER_2"/>
    <property type="match status" value="1"/>
</dbReference>
<dbReference type="Pfam" id="PF00005">
    <property type="entry name" value="ABC_tran"/>
    <property type="match status" value="1"/>
</dbReference>
<evidence type="ECO:0000256" key="4">
    <source>
        <dbReference type="ARBA" id="ARBA00022741"/>
    </source>
</evidence>
<sequence length="394" mass="45103">MSEKDLAMKETAKAGSSLDTESSLKYRSTSRRAAVRPQKKTLKREAQLSRSRRSSNINRNMVVPKAVKDMVFPYEPLSISFECINYYVGLPPEMKHEVDVSGAGKTTLMDVLARRKTCGYVEDDIRISGYPKVHETFARISGYCEQNGIHSSQLDVRESLVYSAWLCLDPDISDEDKLKIVDQVMKLSPVEHALVGLLGTSGLSIEQRKRQTIAIELVASPSIIFMDEPTSGLDTRAAAFVMRTVRNTVDTGKSVVCAIHQPSIDIFKAFDELLLLKRGGLVIYNGPLGHNSEELIEYFQLYLIGYPWSYQNQEGYNPATWMLEVTNNRIEDQLGVDFAMLYLTSDLYWSKDLCFETKYYQNYFKQLKTILWKQFITYWRSPDYNLVRFIFTLL</sequence>
<evidence type="ECO:0000256" key="7">
    <source>
        <dbReference type="ARBA" id="ARBA00023136"/>
    </source>
</evidence>
<evidence type="ECO:0000313" key="10">
    <source>
        <dbReference type="EnsemblPlants" id="Pp3c19_17390V3.2"/>
    </source>
</evidence>
<keyword evidence="6" id="KW-1133">Transmembrane helix</keyword>
<dbReference type="InParanoid" id="A0A7I4BJM6"/>
<dbReference type="EnsemblPlants" id="Pp3c19_17390V3.2">
    <property type="protein sequence ID" value="Pp3c19_17390V3.2"/>
    <property type="gene ID" value="Pp3c19_17390"/>
</dbReference>
<name>A0A7I4BJM6_PHYPA</name>
<dbReference type="Gramene" id="Pp3c19_17390V3.2">
    <property type="protein sequence ID" value="Pp3c19_17390V3.2"/>
    <property type="gene ID" value="Pp3c19_17390"/>
</dbReference>
<reference evidence="10 11" key="1">
    <citation type="journal article" date="2008" name="Science">
        <title>The Physcomitrella genome reveals evolutionary insights into the conquest of land by plants.</title>
        <authorList>
            <person name="Rensing S."/>
            <person name="Lang D."/>
            <person name="Zimmer A."/>
            <person name="Terry A."/>
            <person name="Salamov A."/>
            <person name="Shapiro H."/>
            <person name="Nishiyama T."/>
            <person name="Perroud P.-F."/>
            <person name="Lindquist E."/>
            <person name="Kamisugi Y."/>
            <person name="Tanahashi T."/>
            <person name="Sakakibara K."/>
            <person name="Fujita T."/>
            <person name="Oishi K."/>
            <person name="Shin-I T."/>
            <person name="Kuroki Y."/>
            <person name="Toyoda A."/>
            <person name="Suzuki Y."/>
            <person name="Hashimoto A."/>
            <person name="Yamaguchi K."/>
            <person name="Sugano A."/>
            <person name="Kohara Y."/>
            <person name="Fujiyama A."/>
            <person name="Anterola A."/>
            <person name="Aoki S."/>
            <person name="Ashton N."/>
            <person name="Barbazuk W.B."/>
            <person name="Barker E."/>
            <person name="Bennetzen J."/>
            <person name="Bezanilla M."/>
            <person name="Blankenship R."/>
            <person name="Cho S.H."/>
            <person name="Dutcher S."/>
            <person name="Estelle M."/>
            <person name="Fawcett J.A."/>
            <person name="Gundlach H."/>
            <person name="Hanada K."/>
            <person name="Heyl A."/>
            <person name="Hicks K.A."/>
            <person name="Hugh J."/>
            <person name="Lohr M."/>
            <person name="Mayer K."/>
            <person name="Melkozernov A."/>
            <person name="Murata T."/>
            <person name="Nelson D."/>
            <person name="Pils B."/>
            <person name="Prigge M."/>
            <person name="Reiss B."/>
            <person name="Renner T."/>
            <person name="Rombauts S."/>
            <person name="Rushton P."/>
            <person name="Sanderfoot A."/>
            <person name="Schween G."/>
            <person name="Shiu S.-H."/>
            <person name="Stueber K."/>
            <person name="Theodoulou F.L."/>
            <person name="Tu H."/>
            <person name="Van de Peer Y."/>
            <person name="Verrier P.J."/>
            <person name="Waters E."/>
            <person name="Wood A."/>
            <person name="Yang L."/>
            <person name="Cove D."/>
            <person name="Cuming A."/>
            <person name="Hasebe M."/>
            <person name="Lucas S."/>
            <person name="Mishler D.B."/>
            <person name="Reski R."/>
            <person name="Grigoriev I."/>
            <person name="Quatrano R.S."/>
            <person name="Boore J.L."/>
        </authorList>
    </citation>
    <scope>NUCLEOTIDE SEQUENCE [LARGE SCALE GENOMIC DNA]</scope>
    <source>
        <strain evidence="10 11">cv. Gransden 2004</strain>
    </source>
</reference>
<organism evidence="10 11">
    <name type="scientific">Physcomitrium patens</name>
    <name type="common">Spreading-leaved earth moss</name>
    <name type="synonym">Physcomitrella patens</name>
    <dbReference type="NCBI Taxonomy" id="3218"/>
    <lineage>
        <taxon>Eukaryota</taxon>
        <taxon>Viridiplantae</taxon>
        <taxon>Streptophyta</taxon>
        <taxon>Embryophyta</taxon>
        <taxon>Bryophyta</taxon>
        <taxon>Bryophytina</taxon>
        <taxon>Bryopsida</taxon>
        <taxon>Funariidae</taxon>
        <taxon>Funariales</taxon>
        <taxon>Funariaceae</taxon>
        <taxon>Physcomitrium</taxon>
    </lineage>
</organism>
<keyword evidence="7" id="KW-0472">Membrane</keyword>
<dbReference type="Pfam" id="PF19055">
    <property type="entry name" value="ABC2_membrane_7"/>
    <property type="match status" value="1"/>
</dbReference>
<dbReference type="InterPro" id="IPR003439">
    <property type="entry name" value="ABC_transporter-like_ATP-bd"/>
</dbReference>
<keyword evidence="5" id="KW-0067">ATP-binding</keyword>
<dbReference type="Gene3D" id="3.40.50.300">
    <property type="entry name" value="P-loop containing nucleotide triphosphate hydrolases"/>
    <property type="match status" value="1"/>
</dbReference>
<dbReference type="InterPro" id="IPR027417">
    <property type="entry name" value="P-loop_NTPase"/>
</dbReference>
<dbReference type="EMBL" id="ABEU02000019">
    <property type="status" value="NOT_ANNOTATED_CDS"/>
    <property type="molecule type" value="Genomic_DNA"/>
</dbReference>
<protein>
    <recommendedName>
        <fullName evidence="9">ABC transporter domain-containing protein</fullName>
    </recommendedName>
</protein>
<evidence type="ECO:0000256" key="5">
    <source>
        <dbReference type="ARBA" id="ARBA00022840"/>
    </source>
</evidence>
<comment type="subcellular location">
    <subcellularLocation>
        <location evidence="1">Membrane</location>
        <topology evidence="1">Multi-pass membrane protein</topology>
    </subcellularLocation>
</comment>
<feature type="compositionally biased region" description="Basic and acidic residues" evidence="8">
    <location>
        <begin position="1"/>
        <end position="12"/>
    </location>
</feature>
<keyword evidence="11" id="KW-1185">Reference proteome</keyword>
<dbReference type="SMART" id="SM00382">
    <property type="entry name" value="AAA"/>
    <property type="match status" value="1"/>
</dbReference>
<dbReference type="GO" id="GO:0016020">
    <property type="term" value="C:membrane"/>
    <property type="evidence" value="ECO:0007669"/>
    <property type="project" value="UniProtKB-SubCell"/>
</dbReference>
<evidence type="ECO:0000256" key="6">
    <source>
        <dbReference type="ARBA" id="ARBA00022989"/>
    </source>
</evidence>
<feature type="compositionally biased region" description="Polar residues" evidence="8">
    <location>
        <begin position="17"/>
        <end position="27"/>
    </location>
</feature>
<evidence type="ECO:0000256" key="8">
    <source>
        <dbReference type="SAM" id="MobiDB-lite"/>
    </source>
</evidence>
<dbReference type="PANTHER" id="PTHR48040:SF13">
    <property type="entry name" value="ABC TRANSPORTER G FAMILY MEMBER 31"/>
    <property type="match status" value="1"/>
</dbReference>
<dbReference type="SUPFAM" id="SSF52540">
    <property type="entry name" value="P-loop containing nucleoside triphosphate hydrolases"/>
    <property type="match status" value="1"/>
</dbReference>
<feature type="domain" description="ABC transporter" evidence="9">
    <location>
        <begin position="52"/>
        <end position="303"/>
    </location>
</feature>
<evidence type="ECO:0000313" key="11">
    <source>
        <dbReference type="Proteomes" id="UP000006727"/>
    </source>
</evidence>
<accession>A0A7I4BJM6</accession>
<reference evidence="10 11" key="2">
    <citation type="journal article" date="2018" name="Plant J.">
        <title>The Physcomitrella patens chromosome-scale assembly reveals moss genome structure and evolution.</title>
        <authorList>
            <person name="Lang D."/>
            <person name="Ullrich K.K."/>
            <person name="Murat F."/>
            <person name="Fuchs J."/>
            <person name="Jenkins J."/>
            <person name="Haas F.B."/>
            <person name="Piednoel M."/>
            <person name="Gundlach H."/>
            <person name="Van Bel M."/>
            <person name="Meyberg R."/>
            <person name="Vives C."/>
            <person name="Morata J."/>
            <person name="Symeonidi A."/>
            <person name="Hiss M."/>
            <person name="Muchero W."/>
            <person name="Kamisugi Y."/>
            <person name="Saleh O."/>
            <person name="Blanc G."/>
            <person name="Decker E.L."/>
            <person name="van Gessel N."/>
            <person name="Grimwood J."/>
            <person name="Hayes R.D."/>
            <person name="Graham S.W."/>
            <person name="Gunter L.E."/>
            <person name="McDaniel S.F."/>
            <person name="Hoernstein S.N.W."/>
            <person name="Larsson A."/>
            <person name="Li F.W."/>
            <person name="Perroud P.F."/>
            <person name="Phillips J."/>
            <person name="Ranjan P."/>
            <person name="Rokshar D.S."/>
            <person name="Rothfels C.J."/>
            <person name="Schneider L."/>
            <person name="Shu S."/>
            <person name="Stevenson D.W."/>
            <person name="Thummler F."/>
            <person name="Tillich M."/>
            <person name="Villarreal Aguilar J.C."/>
            <person name="Widiez T."/>
            <person name="Wong G.K."/>
            <person name="Wymore A."/>
            <person name="Zhang Y."/>
            <person name="Zimmer A.D."/>
            <person name="Quatrano R.S."/>
            <person name="Mayer K.F.X."/>
            <person name="Goodstein D."/>
            <person name="Casacuberta J.M."/>
            <person name="Vandepoele K."/>
            <person name="Reski R."/>
            <person name="Cuming A.C."/>
            <person name="Tuskan G.A."/>
            <person name="Maumus F."/>
            <person name="Salse J."/>
            <person name="Schmutz J."/>
            <person name="Rensing S.A."/>
        </authorList>
    </citation>
    <scope>NUCLEOTIDE SEQUENCE [LARGE SCALE GENOMIC DNA]</scope>
    <source>
        <strain evidence="10 11">cv. Gransden 2004</strain>
    </source>
</reference>
<dbReference type="GO" id="GO:0016887">
    <property type="term" value="F:ATP hydrolysis activity"/>
    <property type="evidence" value="ECO:0007669"/>
    <property type="project" value="InterPro"/>
</dbReference>